<dbReference type="SUPFAM" id="SSF52540">
    <property type="entry name" value="P-loop containing nucleoside triphosphate hydrolases"/>
    <property type="match status" value="1"/>
</dbReference>
<accession>A0A5S9IQ33</accession>
<dbReference type="InterPro" id="IPR003593">
    <property type="entry name" value="AAA+_ATPase"/>
</dbReference>
<dbReference type="InterPro" id="IPR050764">
    <property type="entry name" value="CbbQ/NirQ/NorQ/GpvN"/>
</dbReference>
<keyword evidence="3" id="KW-1185">Reference proteome</keyword>
<proteinExistence type="predicted"/>
<protein>
    <submittedName>
        <fullName evidence="2">ATPase AAA</fullName>
    </submittedName>
</protein>
<evidence type="ECO:0000259" key="1">
    <source>
        <dbReference type="SMART" id="SM00382"/>
    </source>
</evidence>
<feature type="domain" description="AAA+ ATPase" evidence="1">
    <location>
        <begin position="88"/>
        <end position="246"/>
    </location>
</feature>
<name>A0A5S9IQ33_UABAM</name>
<evidence type="ECO:0000313" key="3">
    <source>
        <dbReference type="Proteomes" id="UP000326354"/>
    </source>
</evidence>
<dbReference type="GO" id="GO:0005524">
    <property type="term" value="F:ATP binding"/>
    <property type="evidence" value="ECO:0007669"/>
    <property type="project" value="InterPro"/>
</dbReference>
<dbReference type="Gene3D" id="3.40.50.300">
    <property type="entry name" value="P-loop containing nucleotide triphosphate hydrolases"/>
    <property type="match status" value="1"/>
</dbReference>
<evidence type="ECO:0000313" key="2">
    <source>
        <dbReference type="EMBL" id="BBM85372.1"/>
    </source>
</evidence>
<dbReference type="EMBL" id="AP019860">
    <property type="protein sequence ID" value="BBM85372.1"/>
    <property type="molecule type" value="Genomic_DNA"/>
</dbReference>
<dbReference type="AlphaFoldDB" id="A0A5S9IQ33"/>
<dbReference type="KEGG" id="uam:UABAM_03738"/>
<dbReference type="Proteomes" id="UP000326354">
    <property type="component" value="Chromosome"/>
</dbReference>
<gene>
    <name evidence="2" type="ORF">UABAM_03738</name>
</gene>
<dbReference type="SMART" id="SM00382">
    <property type="entry name" value="AAA"/>
    <property type="match status" value="1"/>
</dbReference>
<dbReference type="InterPro" id="IPR027417">
    <property type="entry name" value="P-loop_NTPase"/>
</dbReference>
<dbReference type="PANTHER" id="PTHR42759">
    <property type="entry name" value="MOXR FAMILY PROTEIN"/>
    <property type="match status" value="1"/>
</dbReference>
<dbReference type="GO" id="GO:0016887">
    <property type="term" value="F:ATP hydrolysis activity"/>
    <property type="evidence" value="ECO:0007669"/>
    <property type="project" value="InterPro"/>
</dbReference>
<dbReference type="PANTHER" id="PTHR42759:SF1">
    <property type="entry name" value="MAGNESIUM-CHELATASE SUBUNIT CHLD"/>
    <property type="match status" value="1"/>
</dbReference>
<dbReference type="RefSeq" id="WP_151969480.1">
    <property type="nucleotide sequence ID" value="NZ_AP019860.1"/>
</dbReference>
<dbReference type="OrthoDB" id="9768555at2"/>
<dbReference type="InterPro" id="IPR011704">
    <property type="entry name" value="ATPase_dyneun-rel_AAA"/>
</dbReference>
<organism evidence="2 3">
    <name type="scientific">Uabimicrobium amorphum</name>
    <dbReference type="NCBI Taxonomy" id="2596890"/>
    <lineage>
        <taxon>Bacteria</taxon>
        <taxon>Pseudomonadati</taxon>
        <taxon>Planctomycetota</taxon>
        <taxon>Candidatus Uabimicrobiia</taxon>
        <taxon>Candidatus Uabimicrobiales</taxon>
        <taxon>Candidatus Uabimicrobiaceae</taxon>
        <taxon>Candidatus Uabimicrobium</taxon>
    </lineage>
</organism>
<sequence length="382" mass="42708">MGKQTQRQAIETLYKKELDFLKVWDKGPRPKGWQITPRAAVKFILGGEKLSLKKGTKAPAKIPKNLQITRKFVGNTSLVERCVVTLAGERGLILVGEPGTAKSMLSELLAAAISNNSALTVQGTAGTIEEHFRYSWNYSLLLAEGYSIKALTPSVVLQGMRQGAVVRIEEITRCLPEVQDALISILSERRLVVPEIEDSTGNSLIEYAQQGFNVIATANLRDKGVSEMSAALKRRFNFENVHPIADQQQEADLIRSQATTYLANEQLTFELDDVLLDALVTCFRDLRSGVTEEGWSVERPTAIMSTAEAVSIACSLSRKQSYFSSAKDIVRDLPGYIKGVVVKDEPKDEDKILRYWDGPVLERTKRNERIWEQLYELRDELS</sequence>
<dbReference type="Pfam" id="PF07728">
    <property type="entry name" value="AAA_5"/>
    <property type="match status" value="1"/>
</dbReference>
<reference evidence="2 3" key="1">
    <citation type="submission" date="2019-08" db="EMBL/GenBank/DDBJ databases">
        <title>Complete genome sequence of Candidatus Uab amorphum.</title>
        <authorList>
            <person name="Shiratori T."/>
            <person name="Suzuki S."/>
            <person name="Kakizawa Y."/>
            <person name="Ishida K."/>
        </authorList>
    </citation>
    <scope>NUCLEOTIDE SEQUENCE [LARGE SCALE GENOMIC DNA]</scope>
    <source>
        <strain evidence="2 3">SRT547</strain>
    </source>
</reference>